<feature type="non-terminal residue" evidence="4">
    <location>
        <position position="1"/>
    </location>
</feature>
<dbReference type="Pfam" id="PF00793">
    <property type="entry name" value="DAHP_synth_1"/>
    <property type="match status" value="1"/>
</dbReference>
<dbReference type="InterPro" id="IPR013785">
    <property type="entry name" value="Aldolase_TIM"/>
</dbReference>
<dbReference type="PANTHER" id="PTHR43018:SF3">
    <property type="entry name" value="CARBOXYSOME FORMATION PROTEIN"/>
    <property type="match status" value="1"/>
</dbReference>
<evidence type="ECO:0000256" key="1">
    <source>
        <dbReference type="ARBA" id="ARBA00022679"/>
    </source>
</evidence>
<evidence type="ECO:0000259" key="3">
    <source>
        <dbReference type="Pfam" id="PF18152"/>
    </source>
</evidence>
<feature type="domain" description="DAHP synthetase I/KDSA" evidence="2">
    <location>
        <begin position="66"/>
        <end position="289"/>
    </location>
</feature>
<proteinExistence type="predicted"/>
<gene>
    <name evidence="4" type="ORF">METZ01_LOCUS392179</name>
</gene>
<dbReference type="InterPro" id="IPR006218">
    <property type="entry name" value="DAHP1/KDSA"/>
</dbReference>
<dbReference type="PANTHER" id="PTHR43018">
    <property type="entry name" value="PHOSPHO-2-DEHYDRO-3-DEOXYHEPTONATE ALDOLASE"/>
    <property type="match status" value="1"/>
</dbReference>
<sequence length="289" mass="31075">LALGCETRDIQGAEITIVCLIGNTRALQTEQFEMLPGVDHVQRIQRPFKLVSKEVQPEKSSFDVKGVTVGGNDVVVIAGPCSIESSAQFREVGQAVKATGAKMIRGGAFKPRTSPYSFQGMGEGGLKIMADVSEETGLPIISEVMQVDTLPMVAEYVDILQIGARNMQNYPLLTAIGKSHRPAMLKRGLSATFEEMLLAAEYILAGGNEHVILCERGIRTFETWTRNTLDISAVPVLQTYSHLPVFIDPSHGVGHSEYVAPVAKAAIAAGADGLMIEVHQDPEKAVSDG</sequence>
<dbReference type="InterPro" id="IPR006268">
    <property type="entry name" value="DAHP_syn_2"/>
</dbReference>
<dbReference type="NCBIfam" id="NF006421">
    <property type="entry name" value="PRK08673.1"/>
    <property type="match status" value="1"/>
</dbReference>
<dbReference type="GO" id="GO:0016740">
    <property type="term" value="F:transferase activity"/>
    <property type="evidence" value="ECO:0007669"/>
    <property type="project" value="UniProtKB-KW"/>
</dbReference>
<keyword evidence="1" id="KW-0808">Transferase</keyword>
<protein>
    <recommendedName>
        <fullName evidence="5">DAHP synthetase I/KDSA domain-containing protein</fullName>
    </recommendedName>
</protein>
<reference evidence="4" key="1">
    <citation type="submission" date="2018-05" db="EMBL/GenBank/DDBJ databases">
        <authorList>
            <person name="Lanie J.A."/>
            <person name="Ng W.-L."/>
            <person name="Kazmierczak K.M."/>
            <person name="Andrzejewski T.M."/>
            <person name="Davidsen T.M."/>
            <person name="Wayne K.J."/>
            <person name="Tettelin H."/>
            <person name="Glass J.I."/>
            <person name="Rusch D."/>
            <person name="Podicherti R."/>
            <person name="Tsui H.-C.T."/>
            <person name="Winkler M.E."/>
        </authorList>
    </citation>
    <scope>NUCLEOTIDE SEQUENCE</scope>
</reference>
<dbReference type="SUPFAM" id="SSF51569">
    <property type="entry name" value="Aldolase"/>
    <property type="match status" value="1"/>
</dbReference>
<dbReference type="GO" id="GO:0016832">
    <property type="term" value="F:aldehyde-lyase activity"/>
    <property type="evidence" value="ECO:0007669"/>
    <property type="project" value="InterPro"/>
</dbReference>
<evidence type="ECO:0008006" key="5">
    <source>
        <dbReference type="Google" id="ProtNLM"/>
    </source>
</evidence>
<dbReference type="NCBIfam" id="TIGR01361">
    <property type="entry name" value="DAHP_synth_Bsub"/>
    <property type="match status" value="1"/>
</dbReference>
<dbReference type="AlphaFoldDB" id="A0A382UZY3"/>
<evidence type="ECO:0000313" key="4">
    <source>
        <dbReference type="EMBL" id="SVD39325.1"/>
    </source>
</evidence>
<dbReference type="NCBIfam" id="NF009239">
    <property type="entry name" value="PRK12595.1"/>
    <property type="match status" value="1"/>
</dbReference>
<feature type="non-terminal residue" evidence="4">
    <location>
        <position position="289"/>
    </location>
</feature>
<dbReference type="InterPro" id="IPR041071">
    <property type="entry name" value="DAHP_snth_FXD"/>
</dbReference>
<dbReference type="Gene3D" id="3.20.20.70">
    <property type="entry name" value="Aldolase class I"/>
    <property type="match status" value="1"/>
</dbReference>
<dbReference type="Gene3D" id="3.30.70.1140">
    <property type="entry name" value="Phospho-2-dehydro-3-deoxyheptonate aldolase, domain 1"/>
    <property type="match status" value="1"/>
</dbReference>
<dbReference type="EMBL" id="UINC01147796">
    <property type="protein sequence ID" value="SVD39325.1"/>
    <property type="molecule type" value="Genomic_DNA"/>
</dbReference>
<name>A0A382UZY3_9ZZZZ</name>
<dbReference type="InterPro" id="IPR052899">
    <property type="entry name" value="Class-I_DAHP_synthase"/>
</dbReference>
<dbReference type="GO" id="GO:0009073">
    <property type="term" value="P:aromatic amino acid family biosynthetic process"/>
    <property type="evidence" value="ECO:0007669"/>
    <property type="project" value="InterPro"/>
</dbReference>
<accession>A0A382UZY3</accession>
<dbReference type="Pfam" id="PF18152">
    <property type="entry name" value="DAHP_snth_FXD"/>
    <property type="match status" value="1"/>
</dbReference>
<organism evidence="4">
    <name type="scientific">marine metagenome</name>
    <dbReference type="NCBI Taxonomy" id="408172"/>
    <lineage>
        <taxon>unclassified sequences</taxon>
        <taxon>metagenomes</taxon>
        <taxon>ecological metagenomes</taxon>
    </lineage>
</organism>
<feature type="domain" description="DAHP synthase ferredoxin-like" evidence="3">
    <location>
        <begin position="3"/>
        <end position="45"/>
    </location>
</feature>
<evidence type="ECO:0000259" key="2">
    <source>
        <dbReference type="Pfam" id="PF00793"/>
    </source>
</evidence>